<evidence type="ECO:0000313" key="2">
    <source>
        <dbReference type="EMBL" id="EKF51974.1"/>
    </source>
</evidence>
<keyword evidence="1" id="KW-0472">Membrane</keyword>
<dbReference type="AlphaFoldDB" id="K2PNY5"/>
<name>K2PNY5_9LACT</name>
<keyword evidence="1" id="KW-1133">Transmembrane helix</keyword>
<evidence type="ECO:0000313" key="3">
    <source>
        <dbReference type="Proteomes" id="UP000006787"/>
    </source>
</evidence>
<keyword evidence="1" id="KW-0812">Transmembrane</keyword>
<protein>
    <submittedName>
        <fullName evidence="2">Uncharacterized protein</fullName>
    </submittedName>
</protein>
<comment type="caution">
    <text evidence="2">The sequence shown here is derived from an EMBL/GenBank/DDBJ whole genome shotgun (WGS) entry which is preliminary data.</text>
</comment>
<dbReference type="Proteomes" id="UP000006787">
    <property type="component" value="Unassembled WGS sequence"/>
</dbReference>
<evidence type="ECO:0000256" key="1">
    <source>
        <dbReference type="SAM" id="Phobius"/>
    </source>
</evidence>
<organism evidence="2 3">
    <name type="scientific">Lactococcus garvieae DCC43</name>
    <dbReference type="NCBI Taxonomy" id="1231377"/>
    <lineage>
        <taxon>Bacteria</taxon>
        <taxon>Bacillati</taxon>
        <taxon>Bacillota</taxon>
        <taxon>Bacilli</taxon>
        <taxon>Lactobacillales</taxon>
        <taxon>Streptococcaceae</taxon>
        <taxon>Lactococcus</taxon>
    </lineage>
</organism>
<dbReference type="PATRIC" id="fig|1231377.3.peg.603"/>
<dbReference type="EMBL" id="AMQS01000007">
    <property type="protein sequence ID" value="EKF51974.1"/>
    <property type="molecule type" value="Genomic_DNA"/>
</dbReference>
<reference evidence="2 3" key="1">
    <citation type="journal article" date="2012" name="J. Bacteriol.">
        <title>Genome Sequence of the Bacteriocin-Producing Strain Lactococcus garvieae DCC43.</title>
        <authorList>
            <person name="Gabrielsen C."/>
            <person name="Brede D.A."/>
            <person name="Hernandez P.E."/>
            <person name="Nes I.F."/>
            <person name="Diep D.B."/>
        </authorList>
    </citation>
    <scope>NUCLEOTIDE SEQUENCE [LARGE SCALE GENOMIC DNA]</scope>
    <source>
        <strain evidence="2 3">DCC43</strain>
    </source>
</reference>
<accession>K2PNY5</accession>
<feature type="transmembrane region" description="Helical" evidence="1">
    <location>
        <begin position="35"/>
        <end position="60"/>
    </location>
</feature>
<sequence>MEKQIKYLKIANEHLKNRNSALFFKKIKLEKEIQWLKFLVIMETSIIIGIIIAVLTTGLLKL</sequence>
<gene>
    <name evidence="2" type="ORF">C426_0602</name>
</gene>
<dbReference type="RefSeq" id="WP_003134898.1">
    <property type="nucleotide sequence ID" value="NZ_AMQS01000007.1"/>
</dbReference>
<proteinExistence type="predicted"/>